<organism evidence="2 3">
    <name type="scientific">Candidatus Clostridium stratigraminis</name>
    <dbReference type="NCBI Taxonomy" id="3381661"/>
    <lineage>
        <taxon>Bacteria</taxon>
        <taxon>Bacillati</taxon>
        <taxon>Bacillota</taxon>
        <taxon>Clostridia</taxon>
        <taxon>Eubacteriales</taxon>
        <taxon>Clostridiaceae</taxon>
        <taxon>Clostridium</taxon>
    </lineage>
</organism>
<keyword evidence="1" id="KW-0472">Membrane</keyword>
<gene>
    <name evidence="2" type="ORF">ACJDUG_12995</name>
</gene>
<accession>A0ABW8TA18</accession>
<keyword evidence="3" id="KW-1185">Reference proteome</keyword>
<feature type="transmembrane region" description="Helical" evidence="1">
    <location>
        <begin position="97"/>
        <end position="120"/>
    </location>
</feature>
<feature type="transmembrane region" description="Helical" evidence="1">
    <location>
        <begin position="37"/>
        <end position="55"/>
    </location>
</feature>
<protein>
    <recommendedName>
        <fullName evidence="4">ATP synthase I chain</fullName>
    </recommendedName>
</protein>
<sequence length="124" mass="13957">MFEEVSIMLKRVAFFDILLAIILTPIVQLVFNAKAYLFLLGLFIAAINFLISSIVTRSNLLKVSNKYSALGSISNFVRVIIICIVGIIIYHNNVNNIITYILGFTSHFLALILYGFINLLGERK</sequence>
<evidence type="ECO:0008006" key="4">
    <source>
        <dbReference type="Google" id="ProtNLM"/>
    </source>
</evidence>
<feature type="transmembrane region" description="Helical" evidence="1">
    <location>
        <begin position="12"/>
        <end position="31"/>
    </location>
</feature>
<comment type="caution">
    <text evidence="2">The sequence shown here is derived from an EMBL/GenBank/DDBJ whole genome shotgun (WGS) entry which is preliminary data.</text>
</comment>
<reference evidence="2 3" key="1">
    <citation type="submission" date="2024-11" db="EMBL/GenBank/DDBJ databases">
        <authorList>
            <person name="Heng Y.C."/>
            <person name="Lim A.C.H."/>
            <person name="Lee J.K.Y."/>
            <person name="Kittelmann S."/>
        </authorList>
    </citation>
    <scope>NUCLEOTIDE SEQUENCE [LARGE SCALE GENOMIC DNA]</scope>
    <source>
        <strain evidence="2 3">WILCCON 0185</strain>
    </source>
</reference>
<evidence type="ECO:0000313" key="2">
    <source>
        <dbReference type="EMBL" id="MFL0247889.1"/>
    </source>
</evidence>
<dbReference type="RefSeq" id="WP_406770320.1">
    <property type="nucleotide sequence ID" value="NZ_JBJHZZ010000010.1"/>
</dbReference>
<dbReference type="EMBL" id="JBJHZZ010000010">
    <property type="protein sequence ID" value="MFL0247889.1"/>
    <property type="molecule type" value="Genomic_DNA"/>
</dbReference>
<keyword evidence="1" id="KW-1133">Transmembrane helix</keyword>
<dbReference type="Proteomes" id="UP001623591">
    <property type="component" value="Unassembled WGS sequence"/>
</dbReference>
<keyword evidence="1" id="KW-0812">Transmembrane</keyword>
<evidence type="ECO:0000256" key="1">
    <source>
        <dbReference type="SAM" id="Phobius"/>
    </source>
</evidence>
<evidence type="ECO:0000313" key="3">
    <source>
        <dbReference type="Proteomes" id="UP001623591"/>
    </source>
</evidence>
<proteinExistence type="predicted"/>
<name>A0ABW8TA18_9CLOT</name>
<feature type="transmembrane region" description="Helical" evidence="1">
    <location>
        <begin position="67"/>
        <end position="91"/>
    </location>
</feature>